<feature type="compositionally biased region" description="Polar residues" evidence="7">
    <location>
        <begin position="397"/>
        <end position="409"/>
    </location>
</feature>
<keyword evidence="1" id="KW-0808">Transferase</keyword>
<evidence type="ECO:0000256" key="3">
    <source>
        <dbReference type="ARBA" id="ARBA00022722"/>
    </source>
</evidence>
<feature type="region of interest" description="Disordered" evidence="7">
    <location>
        <begin position="354"/>
        <end position="409"/>
    </location>
</feature>
<dbReference type="Pfam" id="PF00078">
    <property type="entry name" value="RVT_1"/>
    <property type="match status" value="1"/>
</dbReference>
<feature type="region of interest" description="Disordered" evidence="7">
    <location>
        <begin position="83"/>
        <end position="110"/>
    </location>
</feature>
<feature type="compositionally biased region" description="Basic and acidic residues" evidence="7">
    <location>
        <begin position="449"/>
        <end position="471"/>
    </location>
</feature>
<evidence type="ECO:0000256" key="1">
    <source>
        <dbReference type="ARBA" id="ARBA00022679"/>
    </source>
</evidence>
<feature type="compositionally biased region" description="Basic and acidic residues" evidence="7">
    <location>
        <begin position="125"/>
        <end position="134"/>
    </location>
</feature>
<evidence type="ECO:0000256" key="4">
    <source>
        <dbReference type="ARBA" id="ARBA00022759"/>
    </source>
</evidence>
<keyword evidence="5" id="KW-0378">Hydrolase</keyword>
<evidence type="ECO:0000259" key="8">
    <source>
        <dbReference type="Pfam" id="PF00078"/>
    </source>
</evidence>
<accession>Q2QUA7</accession>
<dbReference type="Gene3D" id="3.10.10.10">
    <property type="entry name" value="HIV Type 1 Reverse Transcriptase, subunit A, domain 1"/>
    <property type="match status" value="2"/>
</dbReference>
<dbReference type="AlphaFoldDB" id="Q2QUA7"/>
<feature type="region of interest" description="Disordered" evidence="7">
    <location>
        <begin position="125"/>
        <end position="178"/>
    </location>
</feature>
<dbReference type="InterPro" id="IPR053134">
    <property type="entry name" value="RNA-dir_DNA_polymerase"/>
</dbReference>
<reference evidence="10" key="1">
    <citation type="journal article" date="2005" name="BMC Biol.">
        <title>The sequence of rice chromosomes 11 and 12, rich in disease resistance genes and recent gene duplications.</title>
        <authorList>
            <consortium name="The rice chromosomes 11 and 12 sequencing consortia"/>
        </authorList>
    </citation>
    <scope>NUCLEOTIDE SEQUENCE [LARGE SCALE GENOMIC DNA]</scope>
</reference>
<proteinExistence type="predicted"/>
<evidence type="ECO:0000259" key="9">
    <source>
        <dbReference type="Pfam" id="PF17917"/>
    </source>
</evidence>
<gene>
    <name evidence="10" type="ordered locus">LOC_Os12g16900</name>
</gene>
<protein>
    <submittedName>
        <fullName evidence="10">Retrotransposon protein, putative, Ty3-gypsy subclass</fullName>
    </submittedName>
</protein>
<keyword evidence="3" id="KW-0540">Nuclease</keyword>
<feature type="region of interest" description="Disordered" evidence="7">
    <location>
        <begin position="446"/>
        <end position="471"/>
    </location>
</feature>
<dbReference type="GO" id="GO:0016787">
    <property type="term" value="F:hydrolase activity"/>
    <property type="evidence" value="ECO:0007669"/>
    <property type="project" value="UniProtKB-KW"/>
</dbReference>
<feature type="compositionally biased region" description="Basic and acidic residues" evidence="7">
    <location>
        <begin position="602"/>
        <end position="614"/>
    </location>
</feature>
<reference evidence="10" key="3">
    <citation type="submission" date="2006-01" db="EMBL/GenBank/DDBJ databases">
        <authorList>
            <person name="Buell R."/>
        </authorList>
    </citation>
    <scope>NUCLEOTIDE SEQUENCE</scope>
</reference>
<feature type="compositionally biased region" description="Polar residues" evidence="7">
    <location>
        <begin position="89"/>
        <end position="98"/>
    </location>
</feature>
<organism evidence="10">
    <name type="scientific">Oryza sativa subsp. japonica</name>
    <name type="common">Rice</name>
    <dbReference type="NCBI Taxonomy" id="39947"/>
    <lineage>
        <taxon>Eukaryota</taxon>
        <taxon>Viridiplantae</taxon>
        <taxon>Streptophyta</taxon>
        <taxon>Embryophyta</taxon>
        <taxon>Tracheophyta</taxon>
        <taxon>Spermatophyta</taxon>
        <taxon>Magnoliopsida</taxon>
        <taxon>Liliopsida</taxon>
        <taxon>Poales</taxon>
        <taxon>Poaceae</taxon>
        <taxon>BOP clade</taxon>
        <taxon>Oryzoideae</taxon>
        <taxon>Oryzeae</taxon>
        <taxon>Oryzinae</taxon>
        <taxon>Oryza</taxon>
        <taxon>Oryza sativa</taxon>
    </lineage>
</organism>
<feature type="compositionally biased region" description="Polar residues" evidence="7">
    <location>
        <begin position="135"/>
        <end position="146"/>
    </location>
</feature>
<evidence type="ECO:0000256" key="2">
    <source>
        <dbReference type="ARBA" id="ARBA00022695"/>
    </source>
</evidence>
<name>Q2QUA7_ORYSJ</name>
<dbReference type="InterPro" id="IPR000477">
    <property type="entry name" value="RT_dom"/>
</dbReference>
<evidence type="ECO:0000256" key="6">
    <source>
        <dbReference type="ARBA" id="ARBA00022918"/>
    </source>
</evidence>
<keyword evidence="6" id="KW-0695">RNA-directed DNA polymerase</keyword>
<dbReference type="PANTHER" id="PTHR24559:SF444">
    <property type="entry name" value="REVERSE TRANSCRIPTASE DOMAIN-CONTAINING PROTEIN"/>
    <property type="match status" value="1"/>
</dbReference>
<feature type="region of interest" description="Disordered" evidence="7">
    <location>
        <begin position="588"/>
        <end position="616"/>
    </location>
</feature>
<keyword evidence="4" id="KW-0255">Endonuclease</keyword>
<sequence>MGFVSGIDDFVFPPGQAFQFGSLDFITNDFGKISLLDSDSNQSGRGQISTYSPGIDSRPSEIVEYDDFGYRYDYATSTTSTKALKTTTHPSTSASSWLTMRRKKSVKPEKQKNYVYNRKPNDADWKRSAKHKSENGYNVSHRNANGLQKRLRTGDNVPWMPGDKHRNLLGNKTSRGQRRPVDLRDTINQRRAARGYAPHHSPDRYDDDVDGVAAFTSDLRRVDWPAGFKPIGIEKYDGTTNPESWLTVYGLAIGELFACGPSGFCPVLASRGTFERPGTQFDLYNVIQKSRESLRDYIRRFSEQRNKISDITDDVIIAAFTKGVRHTDLVGKFGRKPPRTVKQMFEKANEYAKAEDAITTSKQSGTTWKPKKDTPTTGGSGSTNHKDRKRKPEELVATTTPSSRQRSHVNTFDKIMNSQCPHHPNSNHAAKDCFVYKQFAEQYAKNAHKASDGDQSTSKKKDEKAKADRTEINAAQPDTPQYLRWSETTIKFDRSDHPDRVVHPGRYPLHSGEFPYREHHVILGRPALAKFMAVPHYTYMMMKMPGPRGDISLRSDIKQAVTCDKESCEMAQTREITLAREEIRLATSTASEGEVPATKMPKSGEGDAKTKKIPLDSSDPTKTAVIGAELDLVIEHSLLVKEDAKPIKQRLRRFAQDRKDAIKEELTKLLAAGFIKEVLHPDWLANPVLVRKKTGQWRMCVDYTDLNKSCPKDPFALPRIDQDIIRSDCLKTSFITPFGAYYYITMPFGLKNAGATYQRMIQRCFSTQIDRNVEAYVDDLVVKTKQKDDLITDLEETFASIRAFRMKLNPQKCIFGVPSGKLLGFMVVSTVLVVEREEEGHVQKVQRPIYFVSKVLADSKTRYPQVQKLLYGVLMTVSKLPHYFQGHSVTVVTSFPLGDILHNREANGRIAKWALELMSLDISFMPRTSIKSQALADFVTEWTECQEDMCHAQKFTNQNFEAECALNPCLGPARVHKRQFLTYRSTSYKNGDDYKCSRKEKRARLGNLTSAAG</sequence>
<keyword evidence="2" id="KW-0548">Nucleotidyltransferase</keyword>
<dbReference type="Pfam" id="PF17917">
    <property type="entry name" value="RT_RNaseH"/>
    <property type="match status" value="1"/>
</dbReference>
<dbReference type="SUPFAM" id="SSF56672">
    <property type="entry name" value="DNA/RNA polymerases"/>
    <property type="match status" value="1"/>
</dbReference>
<dbReference type="PANTHER" id="PTHR24559">
    <property type="entry name" value="TRANSPOSON TY3-I GAG-POL POLYPROTEIN"/>
    <property type="match status" value="1"/>
</dbReference>
<dbReference type="CDD" id="cd01647">
    <property type="entry name" value="RT_LTR"/>
    <property type="match status" value="1"/>
</dbReference>
<evidence type="ECO:0000256" key="7">
    <source>
        <dbReference type="SAM" id="MobiDB-lite"/>
    </source>
</evidence>
<dbReference type="GO" id="GO:0004519">
    <property type="term" value="F:endonuclease activity"/>
    <property type="evidence" value="ECO:0007669"/>
    <property type="project" value="UniProtKB-KW"/>
</dbReference>
<feature type="domain" description="Reverse transcriptase" evidence="8">
    <location>
        <begin position="729"/>
        <end position="826"/>
    </location>
</feature>
<evidence type="ECO:0000313" key="10">
    <source>
        <dbReference type="EMBL" id="ABA97055.1"/>
    </source>
</evidence>
<feature type="domain" description="Reverse transcriptase RNase H-like" evidence="9">
    <location>
        <begin position="837"/>
        <end position="918"/>
    </location>
</feature>
<dbReference type="Gene3D" id="3.30.70.270">
    <property type="match status" value="1"/>
</dbReference>
<dbReference type="GO" id="GO:0003964">
    <property type="term" value="F:RNA-directed DNA polymerase activity"/>
    <property type="evidence" value="ECO:0007669"/>
    <property type="project" value="UniProtKB-KW"/>
</dbReference>
<evidence type="ECO:0000256" key="5">
    <source>
        <dbReference type="ARBA" id="ARBA00022801"/>
    </source>
</evidence>
<dbReference type="EMBL" id="DP000011">
    <property type="protein sequence ID" value="ABA97055.1"/>
    <property type="molecule type" value="Genomic_DNA"/>
</dbReference>
<reference evidence="10" key="2">
    <citation type="submission" date="2005-04" db="EMBL/GenBank/DDBJ databases">
        <authorList>
            <person name="Buell C.R."/>
            <person name="Wing R.A."/>
            <person name="McCombie W.A."/>
            <person name="Ouyang S."/>
        </authorList>
    </citation>
    <scope>NUCLEOTIDE SEQUENCE</scope>
</reference>
<dbReference type="InterPro" id="IPR043502">
    <property type="entry name" value="DNA/RNA_pol_sf"/>
</dbReference>
<dbReference type="InterPro" id="IPR041373">
    <property type="entry name" value="RT_RNaseH"/>
</dbReference>
<dbReference type="InterPro" id="IPR043128">
    <property type="entry name" value="Rev_trsase/Diguanyl_cyclase"/>
</dbReference>